<evidence type="ECO:0000256" key="4">
    <source>
        <dbReference type="ARBA" id="ARBA00022840"/>
    </source>
</evidence>
<dbReference type="GO" id="GO:0016260">
    <property type="term" value="P:selenocysteine biosynthetic process"/>
    <property type="evidence" value="ECO:0007669"/>
    <property type="project" value="TreeGrafter"/>
</dbReference>
<dbReference type="SUPFAM" id="SSF51905">
    <property type="entry name" value="FAD/NAD(P)-binding domain"/>
    <property type="match status" value="2"/>
</dbReference>
<evidence type="ECO:0000256" key="2">
    <source>
        <dbReference type="ARBA" id="ARBA00022741"/>
    </source>
</evidence>
<dbReference type="InterPro" id="IPR023753">
    <property type="entry name" value="FAD/NAD-binding_dom"/>
</dbReference>
<dbReference type="Pfam" id="PF07992">
    <property type="entry name" value="Pyr_redox_2"/>
    <property type="match status" value="1"/>
</dbReference>
<evidence type="ECO:0000259" key="8">
    <source>
        <dbReference type="Pfam" id="PF07992"/>
    </source>
</evidence>
<dbReference type="Pfam" id="PF00586">
    <property type="entry name" value="AIRS"/>
    <property type="match status" value="1"/>
</dbReference>
<dbReference type="SUPFAM" id="SSF56042">
    <property type="entry name" value="PurM C-terminal domain-like"/>
    <property type="match status" value="1"/>
</dbReference>
<dbReference type="InterPro" id="IPR010918">
    <property type="entry name" value="PurM-like_C_dom"/>
</dbReference>
<keyword evidence="4" id="KW-0067">ATP-binding</keyword>
<dbReference type="InterPro" id="IPR036676">
    <property type="entry name" value="PurM-like_C_sf"/>
</dbReference>
<proteinExistence type="predicted"/>
<evidence type="ECO:0000256" key="5">
    <source>
        <dbReference type="ARBA" id="ARBA00023266"/>
    </source>
</evidence>
<gene>
    <name evidence="9" type="ORF">B0F87_10876</name>
</gene>
<dbReference type="Gene3D" id="3.50.50.100">
    <property type="match status" value="1"/>
</dbReference>
<dbReference type="InterPro" id="IPR036921">
    <property type="entry name" value="PurM-like_N_sf"/>
</dbReference>
<dbReference type="InterPro" id="IPR036188">
    <property type="entry name" value="FAD/NAD-bd_sf"/>
</dbReference>
<evidence type="ECO:0000313" key="10">
    <source>
        <dbReference type="Proteomes" id="UP000240010"/>
    </source>
</evidence>
<keyword evidence="1" id="KW-0808">Transferase</keyword>
<feature type="domain" description="FAD/NAD(P)-binding" evidence="8">
    <location>
        <begin position="11"/>
        <end position="309"/>
    </location>
</feature>
<dbReference type="InterPro" id="IPR016188">
    <property type="entry name" value="PurM-like_N"/>
</dbReference>
<feature type="domain" description="PurM-like N-terminal" evidence="6">
    <location>
        <begin position="455"/>
        <end position="565"/>
    </location>
</feature>
<dbReference type="EMBL" id="PTIZ01000008">
    <property type="protein sequence ID" value="PPK74602.1"/>
    <property type="molecule type" value="Genomic_DNA"/>
</dbReference>
<dbReference type="NCBIfam" id="TIGR00476">
    <property type="entry name" value="selD"/>
    <property type="match status" value="1"/>
</dbReference>
<organism evidence="9 10">
    <name type="scientific">Methylobacter tundripaludum</name>
    <dbReference type="NCBI Taxonomy" id="173365"/>
    <lineage>
        <taxon>Bacteria</taxon>
        <taxon>Pseudomonadati</taxon>
        <taxon>Pseudomonadota</taxon>
        <taxon>Gammaproteobacteria</taxon>
        <taxon>Methylococcales</taxon>
        <taxon>Methylococcaceae</taxon>
        <taxon>Methylobacter</taxon>
    </lineage>
</organism>
<dbReference type="PANTHER" id="PTHR10256:SF0">
    <property type="entry name" value="INACTIVE SELENIDE, WATER DIKINASE-LIKE PROTEIN-RELATED"/>
    <property type="match status" value="1"/>
</dbReference>
<evidence type="ECO:0000313" key="9">
    <source>
        <dbReference type="EMBL" id="PPK74602.1"/>
    </source>
</evidence>
<dbReference type="InterPro" id="IPR004536">
    <property type="entry name" value="SPS/SelD"/>
</dbReference>
<evidence type="ECO:0000259" key="6">
    <source>
        <dbReference type="Pfam" id="PF00586"/>
    </source>
</evidence>
<keyword evidence="5" id="KW-0711">Selenium</keyword>
<sequence length="762" mass="83133">MNKNSTPIVSDLVLLGGGHANIQVLKMLAMNPIGGLRITLISDQTHSPYSGMIPGYLAGYYSYEECHFDLRRICEELGQRFIKAKIIGIDPQRKKIRLENRPEVGYDCASINVGIAPKSLENTSDEAAAKLIPLKPISKFIAHWDRLIAALKAYKGSEALQIAVVGAGASGVEISIILKMLIDQHNWNAKVSLIHRHEFLVSAKDISAQRRLSKTLKELDIKVFKNTLALKEQENGLELKDEQGLTQTKDFYRVLTATQAAAPQWFKDSGLPVSPDGFVKVNGKLLVENEHDLFAAGDCIHFSPSPLKKAGVYAVRQGMVLEHNIRAFFNGKPDLKTFHPKKNVLSLITIGERKALVHQDSASMLRWMWPSLLWTVKDGIDRRFMKRFQAKTFSAKPRHFDKVIPGPKTTLVPEAWESNTCGGCGSKLAASTLTLSLNKLDIPNDDAVLLGVKDGEDCALTRLSEHSLCLQSIDQFRSFISDPYLLGQIATQHALSDIYAMGGVAKTAQVGLTLGSANKKIQQEDIFQLMSGVLDILTQSAASLVGGHTGEGAELAISLAVQGEVAPEQVLRKQFTQPGNRLILTKQIGTGVIFAANMLAQANGKLVDQALSSMFESNKTAMEIIKSFSVSGCTDITGFGLLGHAFEMMGKNTNQALGVKIDYQAIPLFDGVNELFAKGYYASIAEENYRSLSAVLGADVSQQKFPALFDPQTSGGLLFSVPSDQAQECLIVLHQNGVSKACVIGEVIDRREIVVNEAVSID</sequence>
<evidence type="ECO:0000259" key="7">
    <source>
        <dbReference type="Pfam" id="PF02769"/>
    </source>
</evidence>
<dbReference type="GO" id="GO:0005737">
    <property type="term" value="C:cytoplasm"/>
    <property type="evidence" value="ECO:0007669"/>
    <property type="project" value="TreeGrafter"/>
</dbReference>
<feature type="domain" description="PurM-like C-terminal" evidence="7">
    <location>
        <begin position="577"/>
        <end position="755"/>
    </location>
</feature>
<dbReference type="SUPFAM" id="SSF55326">
    <property type="entry name" value="PurM N-terminal domain-like"/>
    <property type="match status" value="1"/>
</dbReference>
<dbReference type="GO" id="GO:0016491">
    <property type="term" value="F:oxidoreductase activity"/>
    <property type="evidence" value="ECO:0007669"/>
    <property type="project" value="InterPro"/>
</dbReference>
<protein>
    <submittedName>
        <fullName evidence="9">Selenophosphate synthase</fullName>
    </submittedName>
</protein>
<dbReference type="Proteomes" id="UP000240010">
    <property type="component" value="Unassembled WGS sequence"/>
</dbReference>
<dbReference type="NCBIfam" id="TIGR03169">
    <property type="entry name" value="Nterm_to_SelD"/>
    <property type="match status" value="1"/>
</dbReference>
<dbReference type="Gene3D" id="3.90.650.10">
    <property type="entry name" value="PurM-like C-terminal domain"/>
    <property type="match status" value="1"/>
</dbReference>
<evidence type="ECO:0000256" key="3">
    <source>
        <dbReference type="ARBA" id="ARBA00022777"/>
    </source>
</evidence>
<dbReference type="RefSeq" id="WP_104429649.1">
    <property type="nucleotide sequence ID" value="NZ_PTIZ01000008.1"/>
</dbReference>
<dbReference type="PANTHER" id="PTHR10256">
    <property type="entry name" value="SELENIDE, WATER DIKINASE"/>
    <property type="match status" value="1"/>
</dbReference>
<accession>A0A2S6HAS9</accession>
<dbReference type="Pfam" id="PF02769">
    <property type="entry name" value="AIRS_C"/>
    <property type="match status" value="1"/>
</dbReference>
<comment type="caution">
    <text evidence="9">The sequence shown here is derived from an EMBL/GenBank/DDBJ whole genome shotgun (WGS) entry which is preliminary data.</text>
</comment>
<dbReference type="AlphaFoldDB" id="A0A2S6HAS9"/>
<name>A0A2S6HAS9_9GAMM</name>
<dbReference type="InterPro" id="IPR017584">
    <property type="entry name" value="Pyridine_nucleo_diS_OxRdtase_N"/>
</dbReference>
<evidence type="ECO:0000256" key="1">
    <source>
        <dbReference type="ARBA" id="ARBA00022679"/>
    </source>
</evidence>
<dbReference type="GO" id="GO:0004756">
    <property type="term" value="F:selenide, water dikinase activity"/>
    <property type="evidence" value="ECO:0007669"/>
    <property type="project" value="TreeGrafter"/>
</dbReference>
<dbReference type="GO" id="GO:0005524">
    <property type="term" value="F:ATP binding"/>
    <property type="evidence" value="ECO:0007669"/>
    <property type="project" value="UniProtKB-KW"/>
</dbReference>
<keyword evidence="3" id="KW-0418">Kinase</keyword>
<dbReference type="Gene3D" id="3.30.1330.10">
    <property type="entry name" value="PurM-like, N-terminal domain"/>
    <property type="match status" value="1"/>
</dbReference>
<keyword evidence="2" id="KW-0547">Nucleotide-binding</keyword>
<dbReference type="CDD" id="cd02195">
    <property type="entry name" value="SelD"/>
    <property type="match status" value="1"/>
</dbReference>
<reference evidence="9 10" key="1">
    <citation type="submission" date="2018-02" db="EMBL/GenBank/DDBJ databases">
        <title>Subsurface microbial communities from deep shales in Ohio and West Virginia, USA.</title>
        <authorList>
            <person name="Wrighton K."/>
        </authorList>
    </citation>
    <scope>NUCLEOTIDE SEQUENCE [LARGE SCALE GENOMIC DNA]</scope>
    <source>
        <strain evidence="9 10">OWC-DMM</strain>
    </source>
</reference>